<comment type="similarity">
    <text evidence="1">Belongs to the ATP-dependent AMP-binding enzyme family.</text>
</comment>
<protein>
    <submittedName>
        <fullName evidence="5">ATP-dependent acyl-CoA ligase</fullName>
    </submittedName>
</protein>
<evidence type="ECO:0000259" key="4">
    <source>
        <dbReference type="Pfam" id="PF13193"/>
    </source>
</evidence>
<dbReference type="AlphaFoldDB" id="A0A7Y8GXX1"/>
<dbReference type="InterPro" id="IPR025110">
    <property type="entry name" value="AMP-bd_C"/>
</dbReference>
<sequence length="537" mass="58455">MSNFYIKFRDTALRAGEAAFLCVPPKVDRDYDREGRTISYAQALQSVDALADLYATSGLSGRRVALLLENRPDHFLHLLAANAARVSVVPLNPDYLANEFAYVLDHAEVCCVIGTGRRFQDLAIVCQQDERRIPIIDAMALPDRLPVKERSGTGIGSASALVTTGEALVIYTSGTTGHPKGCIISNECCLAAGECYASIGGAMTLREGEDRLYVPLPTYHANATVIAMNAMIRTANCLILPDRFHAGDWWGDLIHTGATAVHYLGIIPPILLKAAPSARDRQHRVRFGFGAGVAPELHAAFESRFGFPLVEGWGMTETGRIIVDAQEPRLIATRAIGCAADPLEVKVVDDADVAVGLDVPGELLVRCKGEDPRRGFFGGYLKDDPATEAAWRGGWFHTGDIVTCDASGRLFFVERRKNIIRRSGENISAAEVEGVLSDLPFVASVAVIGIEDDMRDEEVMACVVLVNGAAPTAVVAMGLFEAARGRLAYFKLPGWVVFVDTIPVTGTQKIRKGVIFPQYADPRKHPHAYDLRYMKKR</sequence>
<feature type="domain" description="AMP-dependent synthetase/ligase" evidence="3">
    <location>
        <begin position="33"/>
        <end position="366"/>
    </location>
</feature>
<accession>A0A7Y8GXX1</accession>
<evidence type="ECO:0000313" key="6">
    <source>
        <dbReference type="Proteomes" id="UP000545507"/>
    </source>
</evidence>
<dbReference type="RefSeq" id="WP_177136104.1">
    <property type="nucleotide sequence ID" value="NZ_JAGPWB010000010.1"/>
</dbReference>
<comment type="caution">
    <text evidence="5">The sequence shown here is derived from an EMBL/GenBank/DDBJ whole genome shotgun (WGS) entry which is preliminary data.</text>
</comment>
<keyword evidence="2 5" id="KW-0436">Ligase</keyword>
<dbReference type="Gene3D" id="3.30.300.30">
    <property type="match status" value="1"/>
</dbReference>
<dbReference type="Proteomes" id="UP000545507">
    <property type="component" value="Unassembled WGS sequence"/>
</dbReference>
<keyword evidence="6" id="KW-1185">Reference proteome</keyword>
<dbReference type="Gene3D" id="3.40.50.12780">
    <property type="entry name" value="N-terminal domain of ligase-like"/>
    <property type="match status" value="1"/>
</dbReference>
<evidence type="ECO:0000256" key="1">
    <source>
        <dbReference type="ARBA" id="ARBA00006432"/>
    </source>
</evidence>
<dbReference type="GO" id="GO:0031956">
    <property type="term" value="F:medium-chain fatty acid-CoA ligase activity"/>
    <property type="evidence" value="ECO:0007669"/>
    <property type="project" value="TreeGrafter"/>
</dbReference>
<dbReference type="GO" id="GO:0006631">
    <property type="term" value="P:fatty acid metabolic process"/>
    <property type="evidence" value="ECO:0007669"/>
    <property type="project" value="TreeGrafter"/>
</dbReference>
<dbReference type="SUPFAM" id="SSF56801">
    <property type="entry name" value="Acetyl-CoA synthetase-like"/>
    <property type="match status" value="1"/>
</dbReference>
<dbReference type="InterPro" id="IPR020845">
    <property type="entry name" value="AMP-binding_CS"/>
</dbReference>
<name>A0A7Y8GXX1_9BURK</name>
<proteinExistence type="inferred from homology"/>
<gene>
    <name evidence="5" type="ORF">F3K02_13245</name>
</gene>
<evidence type="ECO:0000259" key="3">
    <source>
        <dbReference type="Pfam" id="PF00501"/>
    </source>
</evidence>
<feature type="domain" description="AMP-binding enzyme C-terminal" evidence="4">
    <location>
        <begin position="431"/>
        <end position="509"/>
    </location>
</feature>
<dbReference type="PROSITE" id="PS00455">
    <property type="entry name" value="AMP_BINDING"/>
    <property type="match status" value="1"/>
</dbReference>
<dbReference type="PANTHER" id="PTHR43201">
    <property type="entry name" value="ACYL-COA SYNTHETASE"/>
    <property type="match status" value="1"/>
</dbReference>
<reference evidence="5 6" key="1">
    <citation type="submission" date="2019-09" db="EMBL/GenBank/DDBJ databases">
        <title>Hydrogenophaga aromatica sp. nov., isolated from a para-xylene-degrading enrichment culture.</title>
        <authorList>
            <person name="Tancsics A."/>
            <person name="Banerjee S."/>
        </authorList>
    </citation>
    <scope>NUCLEOTIDE SEQUENCE [LARGE SCALE GENOMIC DNA]</scope>
    <source>
        <strain evidence="5 6">D2P1</strain>
    </source>
</reference>
<dbReference type="InterPro" id="IPR042099">
    <property type="entry name" value="ANL_N_sf"/>
</dbReference>
<dbReference type="Pfam" id="PF13193">
    <property type="entry name" value="AMP-binding_C"/>
    <property type="match status" value="1"/>
</dbReference>
<organism evidence="5 6">
    <name type="scientific">Hydrogenophaga aromaticivorans</name>
    <dbReference type="NCBI Taxonomy" id="2610898"/>
    <lineage>
        <taxon>Bacteria</taxon>
        <taxon>Pseudomonadati</taxon>
        <taxon>Pseudomonadota</taxon>
        <taxon>Betaproteobacteria</taxon>
        <taxon>Burkholderiales</taxon>
        <taxon>Comamonadaceae</taxon>
        <taxon>Hydrogenophaga</taxon>
    </lineage>
</organism>
<dbReference type="InterPro" id="IPR045851">
    <property type="entry name" value="AMP-bd_C_sf"/>
</dbReference>
<dbReference type="PANTHER" id="PTHR43201:SF5">
    <property type="entry name" value="MEDIUM-CHAIN ACYL-COA LIGASE ACSF2, MITOCHONDRIAL"/>
    <property type="match status" value="1"/>
</dbReference>
<dbReference type="EMBL" id="VYGV01000011">
    <property type="protein sequence ID" value="NWF46209.1"/>
    <property type="molecule type" value="Genomic_DNA"/>
</dbReference>
<dbReference type="Pfam" id="PF00501">
    <property type="entry name" value="AMP-binding"/>
    <property type="match status" value="1"/>
</dbReference>
<evidence type="ECO:0000256" key="2">
    <source>
        <dbReference type="ARBA" id="ARBA00022598"/>
    </source>
</evidence>
<dbReference type="InterPro" id="IPR000873">
    <property type="entry name" value="AMP-dep_synth/lig_dom"/>
</dbReference>
<evidence type="ECO:0000313" key="5">
    <source>
        <dbReference type="EMBL" id="NWF46209.1"/>
    </source>
</evidence>